<comment type="function">
    <text evidence="6">RNaseP catalyzes the removal of the 5'-leader sequence from pre-tRNA to produce the mature 5'-terminus. It can also cleave other RNA substrates such as 4.5S RNA. The protein component plays an auxiliary but essential role in vivo by binding to the 5'-leader sequence and broadening the substrate specificity of the ribozyme.</text>
</comment>
<name>A0A1T4KSJ6_9FIRM</name>
<dbReference type="AlphaFoldDB" id="A0A1T4KSJ6"/>
<dbReference type="InterPro" id="IPR014721">
    <property type="entry name" value="Ribsml_uS5_D2-typ_fold_subgr"/>
</dbReference>
<dbReference type="PANTHER" id="PTHR33992">
    <property type="entry name" value="RIBONUCLEASE P PROTEIN COMPONENT"/>
    <property type="match status" value="1"/>
</dbReference>
<evidence type="ECO:0000256" key="6">
    <source>
        <dbReference type="HAMAP-Rule" id="MF_00227"/>
    </source>
</evidence>
<dbReference type="SUPFAM" id="SSF54211">
    <property type="entry name" value="Ribosomal protein S5 domain 2-like"/>
    <property type="match status" value="1"/>
</dbReference>
<evidence type="ECO:0000313" key="8">
    <source>
        <dbReference type="EMBL" id="SJZ45297.1"/>
    </source>
</evidence>
<dbReference type="InterPro" id="IPR000100">
    <property type="entry name" value="RNase_P"/>
</dbReference>
<dbReference type="PANTHER" id="PTHR33992:SF1">
    <property type="entry name" value="RIBONUCLEASE P PROTEIN COMPONENT"/>
    <property type="match status" value="1"/>
</dbReference>
<dbReference type="EMBL" id="FUWY01000001">
    <property type="protein sequence ID" value="SJZ45297.1"/>
    <property type="molecule type" value="Genomic_DNA"/>
</dbReference>
<dbReference type="InterPro" id="IPR020568">
    <property type="entry name" value="Ribosomal_Su5_D2-typ_SF"/>
</dbReference>
<comment type="similarity">
    <text evidence="6">Belongs to the RnpA family.</text>
</comment>
<evidence type="ECO:0000256" key="4">
    <source>
        <dbReference type="ARBA" id="ARBA00022801"/>
    </source>
</evidence>
<dbReference type="GO" id="GO:0000049">
    <property type="term" value="F:tRNA binding"/>
    <property type="evidence" value="ECO:0007669"/>
    <property type="project" value="UniProtKB-UniRule"/>
</dbReference>
<dbReference type="HAMAP" id="MF_00227">
    <property type="entry name" value="RNase_P"/>
    <property type="match status" value="1"/>
</dbReference>
<evidence type="ECO:0000256" key="2">
    <source>
        <dbReference type="ARBA" id="ARBA00022722"/>
    </source>
</evidence>
<keyword evidence="5 6" id="KW-0694">RNA-binding</keyword>
<dbReference type="GO" id="GO:0042781">
    <property type="term" value="F:3'-tRNA processing endoribonuclease activity"/>
    <property type="evidence" value="ECO:0007669"/>
    <property type="project" value="TreeGrafter"/>
</dbReference>
<reference evidence="9" key="1">
    <citation type="submission" date="2017-02" db="EMBL/GenBank/DDBJ databases">
        <authorList>
            <person name="Varghese N."/>
            <person name="Submissions S."/>
        </authorList>
    </citation>
    <scope>NUCLEOTIDE SEQUENCE [LARGE SCALE GENOMIC DNA]</scope>
    <source>
        <strain evidence="9">ATCC 25662</strain>
    </source>
</reference>
<comment type="catalytic activity">
    <reaction evidence="6">
        <text>Endonucleolytic cleavage of RNA, removing 5'-extranucleotides from tRNA precursor.</text>
        <dbReference type="EC" id="3.1.26.5"/>
    </reaction>
</comment>
<dbReference type="Proteomes" id="UP000243297">
    <property type="component" value="Unassembled WGS sequence"/>
</dbReference>
<dbReference type="Pfam" id="PF00825">
    <property type="entry name" value="Ribonuclease_P"/>
    <property type="match status" value="1"/>
</dbReference>
<dbReference type="NCBIfam" id="TIGR00188">
    <property type="entry name" value="rnpA"/>
    <property type="match status" value="1"/>
</dbReference>
<dbReference type="EC" id="3.1.26.5" evidence="6 7"/>
<evidence type="ECO:0000313" key="9">
    <source>
        <dbReference type="Proteomes" id="UP000243297"/>
    </source>
</evidence>
<sequence>MVTFFQNFMKIQYRIKKQEEFQTIIGKKKSIANATFVLYYQPKQELWSRIGISVGKKIGNAVYRNKYKRQCRMILQETVDFNSYPCDLIIIVRNKFTKQSYLDNKKDLESLLNKVTIIKHI</sequence>
<keyword evidence="2 6" id="KW-0540">Nuclease</keyword>
<keyword evidence="1 6" id="KW-0819">tRNA processing</keyword>
<dbReference type="STRING" id="118967.SAMN02745191_0679"/>
<evidence type="ECO:0000256" key="3">
    <source>
        <dbReference type="ARBA" id="ARBA00022759"/>
    </source>
</evidence>
<proteinExistence type="inferred from homology"/>
<dbReference type="GO" id="GO:0001682">
    <property type="term" value="P:tRNA 5'-leader removal"/>
    <property type="evidence" value="ECO:0007669"/>
    <property type="project" value="UniProtKB-UniRule"/>
</dbReference>
<organism evidence="8 9">
    <name type="scientific">Anaerorhabdus furcosa</name>
    <dbReference type="NCBI Taxonomy" id="118967"/>
    <lineage>
        <taxon>Bacteria</taxon>
        <taxon>Bacillati</taxon>
        <taxon>Bacillota</taxon>
        <taxon>Erysipelotrichia</taxon>
        <taxon>Erysipelotrichales</taxon>
        <taxon>Erysipelotrichaceae</taxon>
        <taxon>Anaerorhabdus</taxon>
    </lineage>
</organism>
<dbReference type="GO" id="GO:0004526">
    <property type="term" value="F:ribonuclease P activity"/>
    <property type="evidence" value="ECO:0007669"/>
    <property type="project" value="UniProtKB-UniRule"/>
</dbReference>
<evidence type="ECO:0000256" key="1">
    <source>
        <dbReference type="ARBA" id="ARBA00022694"/>
    </source>
</evidence>
<dbReference type="Gene3D" id="3.30.230.10">
    <property type="match status" value="1"/>
</dbReference>
<keyword evidence="3 6" id="KW-0255">Endonuclease</keyword>
<gene>
    <name evidence="6" type="primary">rnpA</name>
    <name evidence="8" type="ORF">SAMN02745191_0679</name>
</gene>
<accession>A0A1T4KSJ6</accession>
<dbReference type="GO" id="GO:0030677">
    <property type="term" value="C:ribonuclease P complex"/>
    <property type="evidence" value="ECO:0007669"/>
    <property type="project" value="TreeGrafter"/>
</dbReference>
<evidence type="ECO:0000256" key="7">
    <source>
        <dbReference type="NCBIfam" id="TIGR00188"/>
    </source>
</evidence>
<dbReference type="RefSeq" id="WP_200804743.1">
    <property type="nucleotide sequence ID" value="NZ_FUWY01000001.1"/>
</dbReference>
<protein>
    <recommendedName>
        <fullName evidence="6 7">Ribonuclease P protein component</fullName>
        <shortName evidence="6">RNase P protein</shortName>
        <shortName evidence="6">RNaseP protein</shortName>
        <ecNumber evidence="6 7">3.1.26.5</ecNumber>
    </recommendedName>
    <alternativeName>
        <fullName evidence="6">Protein C5</fullName>
    </alternativeName>
</protein>
<keyword evidence="9" id="KW-1185">Reference proteome</keyword>
<evidence type="ECO:0000256" key="5">
    <source>
        <dbReference type="ARBA" id="ARBA00022884"/>
    </source>
</evidence>
<keyword evidence="4 6" id="KW-0378">Hydrolase</keyword>
<comment type="subunit">
    <text evidence="6">Consists of a catalytic RNA component (M1 or rnpB) and a protein subunit.</text>
</comment>